<evidence type="ECO:0000256" key="1">
    <source>
        <dbReference type="ARBA" id="ARBA00004167"/>
    </source>
</evidence>
<dbReference type="VEuPathDB" id="AmoebaDB:ACA1_123510"/>
<dbReference type="InterPro" id="IPR024370">
    <property type="entry name" value="PBP_domain"/>
</dbReference>
<dbReference type="Gene3D" id="3.30.70.1230">
    <property type="entry name" value="Nucleotide cyclase"/>
    <property type="match status" value="1"/>
</dbReference>
<feature type="domain" description="Protein kinase" evidence="15">
    <location>
        <begin position="1381"/>
        <end position="1672"/>
    </location>
</feature>
<dbReference type="Pfam" id="PF12849">
    <property type="entry name" value="PBP_like_2"/>
    <property type="match status" value="1"/>
</dbReference>
<evidence type="ECO:0000256" key="14">
    <source>
        <dbReference type="SAM" id="SignalP"/>
    </source>
</evidence>
<dbReference type="Proteomes" id="UP000011083">
    <property type="component" value="Unassembled WGS sequence"/>
</dbReference>
<dbReference type="PANTHER" id="PTHR44329:SF298">
    <property type="entry name" value="MIXED LINEAGE KINASE DOMAIN-LIKE PROTEIN"/>
    <property type="match status" value="1"/>
</dbReference>
<evidence type="ECO:0000256" key="8">
    <source>
        <dbReference type="ARBA" id="ARBA00022840"/>
    </source>
</evidence>
<dbReference type="Pfam" id="PF07714">
    <property type="entry name" value="PK_Tyr_Ser-Thr"/>
    <property type="match status" value="2"/>
</dbReference>
<keyword evidence="8 11" id="KW-0067">ATP-binding</keyword>
<dbReference type="Gene3D" id="3.40.190.10">
    <property type="entry name" value="Periplasmic binding protein-like II"/>
    <property type="match status" value="4"/>
</dbReference>
<dbReference type="SUPFAM" id="SSF56112">
    <property type="entry name" value="Protein kinase-like (PK-like)"/>
    <property type="match status" value="2"/>
</dbReference>
<dbReference type="CDD" id="cd07302">
    <property type="entry name" value="CHD"/>
    <property type="match status" value="1"/>
</dbReference>
<evidence type="ECO:0000313" key="18">
    <source>
        <dbReference type="Proteomes" id="UP000011083"/>
    </source>
</evidence>
<dbReference type="EMBL" id="KB007843">
    <property type="protein sequence ID" value="ELR23852.1"/>
    <property type="molecule type" value="Genomic_DNA"/>
</dbReference>
<keyword evidence="13" id="KW-1133">Transmembrane helix</keyword>
<keyword evidence="4" id="KW-0723">Serine/threonine-protein kinase</keyword>
<dbReference type="CDD" id="cd13999">
    <property type="entry name" value="STKc_MAP3K-like"/>
    <property type="match status" value="2"/>
</dbReference>
<keyword evidence="13" id="KW-0812">Transmembrane</keyword>
<dbReference type="InterPro" id="IPR008271">
    <property type="entry name" value="Ser/Thr_kinase_AS"/>
</dbReference>
<dbReference type="GO" id="GO:0005524">
    <property type="term" value="F:ATP binding"/>
    <property type="evidence" value="ECO:0007669"/>
    <property type="project" value="UniProtKB-UniRule"/>
</dbReference>
<reference evidence="17 18" key="1">
    <citation type="journal article" date="2013" name="Genome Biol.">
        <title>Genome of Acanthamoeba castellanii highlights extensive lateral gene transfer and early evolution of tyrosine kinase signaling.</title>
        <authorList>
            <person name="Clarke M."/>
            <person name="Lohan A.J."/>
            <person name="Liu B."/>
            <person name="Lagkouvardos I."/>
            <person name="Roy S."/>
            <person name="Zafar N."/>
            <person name="Bertelli C."/>
            <person name="Schilde C."/>
            <person name="Kianianmomeni A."/>
            <person name="Burglin T.R."/>
            <person name="Frech C."/>
            <person name="Turcotte B."/>
            <person name="Kopec K.O."/>
            <person name="Synnott J.M."/>
            <person name="Choo C."/>
            <person name="Paponov I."/>
            <person name="Finkler A."/>
            <person name="Soon Heng Tan C."/>
            <person name="Hutchins A.P."/>
            <person name="Weinmeier T."/>
            <person name="Rattei T."/>
            <person name="Chu J.S."/>
            <person name="Gimenez G."/>
            <person name="Irimia M."/>
            <person name="Rigden D.J."/>
            <person name="Fitzpatrick D.A."/>
            <person name="Lorenzo-Morales J."/>
            <person name="Bateman A."/>
            <person name="Chiu C.H."/>
            <person name="Tang P."/>
            <person name="Hegemann P."/>
            <person name="Fromm H."/>
            <person name="Raoult D."/>
            <person name="Greub G."/>
            <person name="Miranda-Saavedra D."/>
            <person name="Chen N."/>
            <person name="Nash P."/>
            <person name="Ginger M.L."/>
            <person name="Horn M."/>
            <person name="Schaap P."/>
            <person name="Caler L."/>
            <person name="Loftus B."/>
        </authorList>
    </citation>
    <scope>NUCLEOTIDE SEQUENCE [LARGE SCALE GENOMIC DNA]</scope>
    <source>
        <strain evidence="17 18">Neff</strain>
    </source>
</reference>
<dbReference type="STRING" id="1257118.L8HF26"/>
<dbReference type="InterPro" id="IPR001245">
    <property type="entry name" value="Ser-Thr/Tyr_kinase_cat_dom"/>
</dbReference>
<dbReference type="OrthoDB" id="4062651at2759"/>
<keyword evidence="6 11" id="KW-0547">Nucleotide-binding</keyword>
<comment type="catalytic activity">
    <reaction evidence="9">
        <text>L-threonyl-[protein] + ATP = O-phospho-L-threonyl-[protein] + ADP + H(+)</text>
        <dbReference type="Rhea" id="RHEA:46608"/>
        <dbReference type="Rhea" id="RHEA-COMP:11060"/>
        <dbReference type="Rhea" id="RHEA-COMP:11605"/>
        <dbReference type="ChEBI" id="CHEBI:15378"/>
        <dbReference type="ChEBI" id="CHEBI:30013"/>
        <dbReference type="ChEBI" id="CHEBI:30616"/>
        <dbReference type="ChEBI" id="CHEBI:61977"/>
        <dbReference type="ChEBI" id="CHEBI:456216"/>
        <dbReference type="EC" id="2.7.11.1"/>
    </reaction>
</comment>
<dbReference type="FunFam" id="3.30.200.20:FF:000060">
    <property type="entry name" value="Serine/threonine-protein kinase isoform 1"/>
    <property type="match status" value="2"/>
</dbReference>
<evidence type="ECO:0000256" key="5">
    <source>
        <dbReference type="ARBA" id="ARBA00022679"/>
    </source>
</evidence>
<dbReference type="Pfam" id="PF00211">
    <property type="entry name" value="Guanylate_cyc"/>
    <property type="match status" value="1"/>
</dbReference>
<dbReference type="GO" id="GO:0035556">
    <property type="term" value="P:intracellular signal transduction"/>
    <property type="evidence" value="ECO:0007669"/>
    <property type="project" value="InterPro"/>
</dbReference>
<keyword evidence="18" id="KW-1185">Reference proteome</keyword>
<evidence type="ECO:0000256" key="7">
    <source>
        <dbReference type="ARBA" id="ARBA00022777"/>
    </source>
</evidence>
<evidence type="ECO:0000259" key="15">
    <source>
        <dbReference type="PROSITE" id="PS50011"/>
    </source>
</evidence>
<protein>
    <recommendedName>
        <fullName evidence="3">non-specific serine/threonine protein kinase</fullName>
        <ecNumber evidence="3">2.7.11.1</ecNumber>
    </recommendedName>
</protein>
<dbReference type="PRINTS" id="PR00109">
    <property type="entry name" value="TYRKINASE"/>
</dbReference>
<feature type="domain" description="Protein kinase" evidence="15">
    <location>
        <begin position="788"/>
        <end position="1048"/>
    </location>
</feature>
<keyword evidence="5" id="KW-0808">Transferase</keyword>
<dbReference type="GO" id="GO:0016020">
    <property type="term" value="C:membrane"/>
    <property type="evidence" value="ECO:0007669"/>
    <property type="project" value="UniProtKB-SubCell"/>
</dbReference>
<keyword evidence="13" id="KW-0472">Membrane</keyword>
<dbReference type="PANTHER" id="PTHR44329">
    <property type="entry name" value="SERINE/THREONINE-PROTEIN KINASE TNNI3K-RELATED"/>
    <property type="match status" value="1"/>
</dbReference>
<dbReference type="GO" id="GO:0009190">
    <property type="term" value="P:cyclic nucleotide biosynthetic process"/>
    <property type="evidence" value="ECO:0007669"/>
    <property type="project" value="InterPro"/>
</dbReference>
<dbReference type="PROSITE" id="PS00107">
    <property type="entry name" value="PROTEIN_KINASE_ATP"/>
    <property type="match status" value="2"/>
</dbReference>
<dbReference type="InterPro" id="IPR000719">
    <property type="entry name" value="Prot_kinase_dom"/>
</dbReference>
<accession>L8HF26</accession>
<organism evidence="17 18">
    <name type="scientific">Acanthamoeba castellanii (strain ATCC 30010 / Neff)</name>
    <dbReference type="NCBI Taxonomy" id="1257118"/>
    <lineage>
        <taxon>Eukaryota</taxon>
        <taxon>Amoebozoa</taxon>
        <taxon>Discosea</taxon>
        <taxon>Longamoebia</taxon>
        <taxon>Centramoebida</taxon>
        <taxon>Acanthamoebidae</taxon>
        <taxon>Acanthamoeba</taxon>
    </lineage>
</organism>
<dbReference type="PROSITE" id="PS00108">
    <property type="entry name" value="PROTEIN_KINASE_ST"/>
    <property type="match status" value="2"/>
</dbReference>
<proteinExistence type="inferred from homology"/>
<dbReference type="Gene3D" id="1.10.510.10">
    <property type="entry name" value="Transferase(Phosphotransferase) domain 1"/>
    <property type="match status" value="2"/>
</dbReference>
<sequence>MESGHRGLPPLFGAFTAAVLLFLSLSGSVEGVRLYGGGTSTTLNVWNAWVRAYTYTRDDVHSLGTTQALRTYAAGNADFMSLDRAIPEDQVGLYGDLAQFPIAGQALVLAYSISTLNSTDPLLEHHWAHLWDDEAIKALNPALAEKLPAVNITLGYSDNTVISVPEVFKLALSSFSARFAEELAASPGRNFSNMPPALRGTGVNAGISSLTRANWLKTQTEALTFVNYFDAVAGGLKWAQMYNRENVLVQASTASVQSAMAAFLPAFGQSNFTVDIYDAVGHTSWPISYLSYFSMGRNVTVFDCNVIRELLNFVAWIHTNDGASQALIELNFVPLDVTLRKRLIDLLNTVVCNNRQVYTTDYLVGVGPSLPLYTAWAVARSSTDIKVKYYLASASTEAAQQLASYDTDFGATDSGLPASWHSLAPDIALLPITAYAAVPGYNLPELSGKTLVLDFETIAAIYLNDITSWNDTRIKDLNTAEVAGLLPNRSILVCTQSTSSETTTLFTSVLSATVPEFAAVVTSGPMATFPVQQFGGNRSLVANSTDNLMTQLISTSYAFGFARLYDIKLSKYLDAASLINPAGYAVAADTHSVVSAVKDYLANGTDPSYSSLSLGPGNGSWPMATFGSFFYRQTNMKDCSKAAALASFFYWTQTDPIATDLAETQGFILSTSAEPIKRQFLTLLKNFTCDNVQVSSLAVCINDGQLCSDAGYCATNGCVCNTDRMGTYCQDFIPVDDASNDALIIGLSVALPVAAVVLVLLACIVLLLLMMVLRRREQDGWEIDYEELEMGDVLGSGGFGEVYRAMWKGTEVAVKVMASDKASKEMERNFKEEVRLMTALRHPNVVLFMAACTKAPRMCIVMEFMSLGSLFDLLHNELVVEIPIALKVKVAYQASKGMHFLHSSGIVHRDLKSLNLLLDSKWNVKVSDFGLTKFKEDMKKSDAKEPAGSVHWAAPEILQEAPDIDFVLTDVYSFGIIMWELLTRQQPYLGMSPASVAVSVLRDGLRPTLPEGDAAGPPEYVELMTNCWNTDPTVRPSFLEVMTRLSSMAGDATGLSTSFTSTSSKGGGHSSVFGSWSPSTTHSNSLGTTSNSRSSDSSSADADAAAAAALEVRPPEGELTIVFTDISRAASLWEFDPMAMRDATVLHNAALRGLLKRHRGYEVVFIRDRNSGEGSFCMAFQHAADALAWCLDVQQALMQVDWPDRLLAHPGAAEELAENGAEGGGVMLYRGLRVRMGVHSGTTRMIRDPMSRRVEYIGPTVHTAARITALAHGGQILVSHATHRQVITSHEDSTHHNIACLGTFEMPDSPQGAKLYELKAEGLEGRFFGGVTKGEGETEPSDPVEGGGEMQTTVGDGMAFKEDNFLTSANLCRWIIDYNEVQVGQQIGLGSYGVVYKGKWKGVDVAVKRFIKQKLDERRMLEFRAEMAFLSELHHPNIVLFIGACVKKPNLCIVTEFVKQGSLKDILLDPGVKLAWKLDERRMLEFRAEMAFLSELHHPQPSLKDILLDPGVKLAWVQKLKLLRSAVLGINYLHSLHPTIVHRDLKPSNLLVDENWNVKVADFGFARIKEENATMTRCGTPCWTAPEIIRGEKYDERADVFSFGVIMWEVLTRRQPYAGRNFMGVSLDVLEGRRPQIPHDCPAHFSKVVRKCWHATPDKRPRMEEVLAYFDLQMGDDSVTSHSP</sequence>
<evidence type="ECO:0000313" key="17">
    <source>
        <dbReference type="EMBL" id="ELR23852.1"/>
    </source>
</evidence>
<dbReference type="PROSITE" id="PS50125">
    <property type="entry name" value="GUANYLATE_CYCLASE_2"/>
    <property type="match status" value="1"/>
</dbReference>
<evidence type="ECO:0000256" key="13">
    <source>
        <dbReference type="SAM" id="Phobius"/>
    </source>
</evidence>
<evidence type="ECO:0000256" key="11">
    <source>
        <dbReference type="PROSITE-ProRule" id="PRU10141"/>
    </source>
</evidence>
<dbReference type="InterPro" id="IPR051681">
    <property type="entry name" value="Ser/Thr_Kinases-Pseudokinases"/>
</dbReference>
<evidence type="ECO:0000256" key="4">
    <source>
        <dbReference type="ARBA" id="ARBA00022527"/>
    </source>
</evidence>
<dbReference type="SUPFAM" id="SSF55073">
    <property type="entry name" value="Nucleotide cyclase"/>
    <property type="match status" value="1"/>
</dbReference>
<comment type="catalytic activity">
    <reaction evidence="10">
        <text>L-seryl-[protein] + ATP = O-phospho-L-seryl-[protein] + ADP + H(+)</text>
        <dbReference type="Rhea" id="RHEA:17989"/>
        <dbReference type="Rhea" id="RHEA-COMP:9863"/>
        <dbReference type="Rhea" id="RHEA-COMP:11604"/>
        <dbReference type="ChEBI" id="CHEBI:15378"/>
        <dbReference type="ChEBI" id="CHEBI:29999"/>
        <dbReference type="ChEBI" id="CHEBI:30616"/>
        <dbReference type="ChEBI" id="CHEBI:83421"/>
        <dbReference type="ChEBI" id="CHEBI:456216"/>
        <dbReference type="EC" id="2.7.11.1"/>
    </reaction>
</comment>
<dbReference type="SMART" id="SM00044">
    <property type="entry name" value="CYCc"/>
    <property type="match status" value="1"/>
</dbReference>
<evidence type="ECO:0000256" key="2">
    <source>
        <dbReference type="ARBA" id="ARBA00005843"/>
    </source>
</evidence>
<comment type="subcellular location">
    <subcellularLocation>
        <location evidence="1">Membrane</location>
        <topology evidence="1">Single-pass membrane protein</topology>
    </subcellularLocation>
</comment>
<feature type="region of interest" description="Disordered" evidence="12">
    <location>
        <begin position="1057"/>
        <end position="1100"/>
    </location>
</feature>
<feature type="chain" id="PRO_5003990681" description="non-specific serine/threonine protein kinase" evidence="14">
    <location>
        <begin position="32"/>
        <end position="1684"/>
    </location>
</feature>
<keyword evidence="14" id="KW-0732">Signal</keyword>
<evidence type="ECO:0000256" key="6">
    <source>
        <dbReference type="ARBA" id="ARBA00022741"/>
    </source>
</evidence>
<dbReference type="RefSeq" id="XP_004353380.1">
    <property type="nucleotide sequence ID" value="XM_004353328.1"/>
</dbReference>
<comment type="similarity">
    <text evidence="2">Belongs to the protein kinase superfamily. TKL Ser/Thr protein kinase family.</text>
</comment>
<dbReference type="SMART" id="SM00220">
    <property type="entry name" value="S_TKc"/>
    <property type="match status" value="2"/>
</dbReference>
<dbReference type="KEGG" id="acan:ACA1_123510"/>
<dbReference type="GO" id="GO:0004674">
    <property type="term" value="F:protein serine/threonine kinase activity"/>
    <property type="evidence" value="ECO:0007669"/>
    <property type="project" value="UniProtKB-KW"/>
</dbReference>
<evidence type="ECO:0000256" key="12">
    <source>
        <dbReference type="SAM" id="MobiDB-lite"/>
    </source>
</evidence>
<keyword evidence="17" id="KW-0675">Receptor</keyword>
<evidence type="ECO:0000256" key="9">
    <source>
        <dbReference type="ARBA" id="ARBA00047899"/>
    </source>
</evidence>
<gene>
    <name evidence="17" type="ORF">ACA1_123510</name>
</gene>
<dbReference type="InterPro" id="IPR011009">
    <property type="entry name" value="Kinase-like_dom_sf"/>
</dbReference>
<dbReference type="InterPro" id="IPR001054">
    <property type="entry name" value="A/G_cyclase"/>
</dbReference>
<dbReference type="EC" id="2.7.11.1" evidence="3"/>
<feature type="transmembrane region" description="Helical" evidence="13">
    <location>
        <begin position="742"/>
        <end position="769"/>
    </location>
</feature>
<keyword evidence="7 17" id="KW-0418">Kinase</keyword>
<dbReference type="InterPro" id="IPR029787">
    <property type="entry name" value="Nucleotide_cyclase"/>
</dbReference>
<feature type="domain" description="Guanylate cyclase" evidence="16">
    <location>
        <begin position="1120"/>
        <end position="1268"/>
    </location>
</feature>
<dbReference type="Gene3D" id="3.30.200.20">
    <property type="entry name" value="Phosphorylase Kinase, domain 1"/>
    <property type="match status" value="1"/>
</dbReference>
<name>L8HF26_ACACF</name>
<dbReference type="GeneID" id="14924848"/>
<dbReference type="PROSITE" id="PS50011">
    <property type="entry name" value="PROTEIN_KINASE_DOM"/>
    <property type="match status" value="2"/>
</dbReference>
<dbReference type="InterPro" id="IPR017441">
    <property type="entry name" value="Protein_kinase_ATP_BS"/>
</dbReference>
<evidence type="ECO:0000256" key="3">
    <source>
        <dbReference type="ARBA" id="ARBA00012513"/>
    </source>
</evidence>
<dbReference type="SUPFAM" id="SSF53850">
    <property type="entry name" value="Periplasmic binding protein-like II"/>
    <property type="match status" value="2"/>
</dbReference>
<feature type="binding site" evidence="11">
    <location>
        <position position="1408"/>
    </location>
    <ligand>
        <name>ATP</name>
        <dbReference type="ChEBI" id="CHEBI:30616"/>
    </ligand>
</feature>
<feature type="signal peptide" evidence="14">
    <location>
        <begin position="1"/>
        <end position="31"/>
    </location>
</feature>
<feature type="binding site" evidence="11">
    <location>
        <position position="815"/>
    </location>
    <ligand>
        <name>ATP</name>
        <dbReference type="ChEBI" id="CHEBI:30616"/>
    </ligand>
</feature>
<feature type="compositionally biased region" description="Polar residues" evidence="12">
    <location>
        <begin position="1072"/>
        <end position="1093"/>
    </location>
</feature>
<feature type="region of interest" description="Disordered" evidence="12">
    <location>
        <begin position="1329"/>
        <end position="1349"/>
    </location>
</feature>
<evidence type="ECO:0000256" key="10">
    <source>
        <dbReference type="ARBA" id="ARBA00048679"/>
    </source>
</evidence>
<evidence type="ECO:0000259" key="16">
    <source>
        <dbReference type="PROSITE" id="PS50125"/>
    </source>
</evidence>